<keyword evidence="2" id="KW-1185">Reference proteome</keyword>
<feature type="non-terminal residue" evidence="1">
    <location>
        <position position="1"/>
    </location>
</feature>
<accession>A0ACA9SF06</accession>
<dbReference type="Proteomes" id="UP000789920">
    <property type="component" value="Unassembled WGS sequence"/>
</dbReference>
<dbReference type="EMBL" id="CAJVQC010114710">
    <property type="protein sequence ID" value="CAG8836439.1"/>
    <property type="molecule type" value="Genomic_DNA"/>
</dbReference>
<sequence length="43" mass="5081">IKESSIPNNTELSTIDINELNELDNYLIFDTIDKNTNPLDWWK</sequence>
<name>A0ACA9SF06_9GLOM</name>
<evidence type="ECO:0000313" key="1">
    <source>
        <dbReference type="EMBL" id="CAG8836439.1"/>
    </source>
</evidence>
<reference evidence="1" key="1">
    <citation type="submission" date="2021-06" db="EMBL/GenBank/DDBJ databases">
        <authorList>
            <person name="Kallberg Y."/>
            <person name="Tangrot J."/>
            <person name="Rosling A."/>
        </authorList>
    </citation>
    <scope>NUCLEOTIDE SEQUENCE</scope>
    <source>
        <strain evidence="1">MA461A</strain>
    </source>
</reference>
<feature type="non-terminal residue" evidence="1">
    <location>
        <position position="43"/>
    </location>
</feature>
<comment type="caution">
    <text evidence="1">The sequence shown here is derived from an EMBL/GenBank/DDBJ whole genome shotgun (WGS) entry which is preliminary data.</text>
</comment>
<organism evidence="1 2">
    <name type="scientific">Racocetra persica</name>
    <dbReference type="NCBI Taxonomy" id="160502"/>
    <lineage>
        <taxon>Eukaryota</taxon>
        <taxon>Fungi</taxon>
        <taxon>Fungi incertae sedis</taxon>
        <taxon>Mucoromycota</taxon>
        <taxon>Glomeromycotina</taxon>
        <taxon>Glomeromycetes</taxon>
        <taxon>Diversisporales</taxon>
        <taxon>Gigasporaceae</taxon>
        <taxon>Racocetra</taxon>
    </lineage>
</organism>
<protein>
    <submittedName>
        <fullName evidence="1">3421_t:CDS:1</fullName>
    </submittedName>
</protein>
<proteinExistence type="predicted"/>
<evidence type="ECO:0000313" key="2">
    <source>
        <dbReference type="Proteomes" id="UP000789920"/>
    </source>
</evidence>
<gene>
    <name evidence="1" type="ORF">RPERSI_LOCUS29928</name>
</gene>